<dbReference type="AlphaFoldDB" id="A0A975DET8"/>
<dbReference type="EMBL" id="CP072133">
    <property type="protein sequence ID" value="QTH70335.1"/>
    <property type="molecule type" value="Genomic_DNA"/>
</dbReference>
<protein>
    <submittedName>
        <fullName evidence="1">Uncharacterized protein</fullName>
    </submittedName>
</protein>
<keyword evidence="2" id="KW-1185">Reference proteome</keyword>
<evidence type="ECO:0000313" key="1">
    <source>
        <dbReference type="EMBL" id="QTH70335.1"/>
    </source>
</evidence>
<gene>
    <name evidence="1" type="ORF">J5O05_09920</name>
</gene>
<dbReference type="KEGG" id="pxi:J5O05_09920"/>
<sequence>MANKKFFYSEYELARFLDKQMAVDSIDTLLMDSASADCHLFNTSDSNFDYLDVHHIH</sequence>
<accession>A0A975DET8</accession>
<proteinExistence type="predicted"/>
<dbReference type="Proteomes" id="UP000664904">
    <property type="component" value="Chromosome"/>
</dbReference>
<dbReference type="RefSeq" id="WP_208841931.1">
    <property type="nucleotide sequence ID" value="NZ_CP072133.1"/>
</dbReference>
<name>A0A975DET8_9GAMM</name>
<evidence type="ECO:0000313" key="2">
    <source>
        <dbReference type="Proteomes" id="UP000664904"/>
    </source>
</evidence>
<reference evidence="1" key="1">
    <citation type="submission" date="2021-03" db="EMBL/GenBank/DDBJ databases">
        <title>Complete Genome of Pseudoalteromonas xiamenensis STKMTI.2, a new potential marine bacterium producing anti-Vibrio compounds.</title>
        <authorList>
            <person name="Handayani D.P."/>
            <person name="Isnansetyo A."/>
            <person name="Istiqomah I."/>
            <person name="Jumina J."/>
        </authorList>
    </citation>
    <scope>NUCLEOTIDE SEQUENCE</scope>
    <source>
        <strain evidence="1">STKMTI.2</strain>
    </source>
</reference>
<organism evidence="1 2">
    <name type="scientific">Pseudoalteromonas xiamenensis</name>
    <dbReference type="NCBI Taxonomy" id="882626"/>
    <lineage>
        <taxon>Bacteria</taxon>
        <taxon>Pseudomonadati</taxon>
        <taxon>Pseudomonadota</taxon>
        <taxon>Gammaproteobacteria</taxon>
        <taxon>Alteromonadales</taxon>
        <taxon>Pseudoalteromonadaceae</taxon>
        <taxon>Pseudoalteromonas</taxon>
    </lineage>
</organism>